<keyword evidence="1" id="KW-0472">Membrane</keyword>
<proteinExistence type="predicted"/>
<sequence>MIASTRANLVTLITAPTVWALHFLVCYVAASVHCAKALTDARIFTGAAWPDVTLARVIIAAATVVALGLIAWSSRQAWRHWADGDAEPPYDDATFDDRQQFLGFATILLCGLSVIGVIFVALPAVFIGDCR</sequence>
<dbReference type="EMBL" id="QFPN01000014">
    <property type="protein sequence ID" value="PZQ10754.1"/>
    <property type="molecule type" value="Genomic_DNA"/>
</dbReference>
<feature type="transmembrane region" description="Helical" evidence="1">
    <location>
        <begin position="101"/>
        <end position="127"/>
    </location>
</feature>
<feature type="transmembrane region" description="Helical" evidence="1">
    <location>
        <begin position="54"/>
        <end position="72"/>
    </location>
</feature>
<organism evidence="2 3">
    <name type="scientific">Ancylobacter novellus</name>
    <name type="common">Thiobacillus novellus</name>
    <dbReference type="NCBI Taxonomy" id="921"/>
    <lineage>
        <taxon>Bacteria</taxon>
        <taxon>Pseudomonadati</taxon>
        <taxon>Pseudomonadota</taxon>
        <taxon>Alphaproteobacteria</taxon>
        <taxon>Hyphomicrobiales</taxon>
        <taxon>Xanthobacteraceae</taxon>
        <taxon>Ancylobacter</taxon>
    </lineage>
</organism>
<name>A0A2W5K5C5_ANCNO</name>
<evidence type="ECO:0000256" key="1">
    <source>
        <dbReference type="SAM" id="Phobius"/>
    </source>
</evidence>
<evidence type="ECO:0000313" key="3">
    <source>
        <dbReference type="Proteomes" id="UP000249577"/>
    </source>
</evidence>
<evidence type="ECO:0000313" key="2">
    <source>
        <dbReference type="EMBL" id="PZQ10754.1"/>
    </source>
</evidence>
<comment type="caution">
    <text evidence="2">The sequence shown here is derived from an EMBL/GenBank/DDBJ whole genome shotgun (WGS) entry which is preliminary data.</text>
</comment>
<protein>
    <submittedName>
        <fullName evidence="2">Uncharacterized protein</fullName>
    </submittedName>
</protein>
<gene>
    <name evidence="2" type="ORF">DI565_19435</name>
</gene>
<keyword evidence="1" id="KW-0812">Transmembrane</keyword>
<keyword evidence="1" id="KW-1133">Transmembrane helix</keyword>
<accession>A0A2W5K5C5</accession>
<dbReference type="AlphaFoldDB" id="A0A2W5K5C5"/>
<reference evidence="2 3" key="1">
    <citation type="submission" date="2017-08" db="EMBL/GenBank/DDBJ databases">
        <title>Infants hospitalized years apart are colonized by the same room-sourced microbial strains.</title>
        <authorList>
            <person name="Brooks B."/>
            <person name="Olm M.R."/>
            <person name="Firek B.A."/>
            <person name="Baker R."/>
            <person name="Thomas B.C."/>
            <person name="Morowitz M.J."/>
            <person name="Banfield J.F."/>
        </authorList>
    </citation>
    <scope>NUCLEOTIDE SEQUENCE [LARGE SCALE GENOMIC DNA]</scope>
    <source>
        <strain evidence="2">S2_005_003_R2_43</strain>
    </source>
</reference>
<dbReference type="Proteomes" id="UP000249577">
    <property type="component" value="Unassembled WGS sequence"/>
</dbReference>